<organism evidence="1 2">
    <name type="scientific">Brucella intermedia</name>
    <dbReference type="NCBI Taxonomy" id="94625"/>
    <lineage>
        <taxon>Bacteria</taxon>
        <taxon>Pseudomonadati</taxon>
        <taxon>Pseudomonadota</taxon>
        <taxon>Alphaproteobacteria</taxon>
        <taxon>Hyphomicrobiales</taxon>
        <taxon>Brucellaceae</taxon>
        <taxon>Brucella/Ochrobactrum group</taxon>
        <taxon>Brucella</taxon>
    </lineage>
</organism>
<sequence length="62" mass="7207">MTMQIFGIRFYLAEIISSFGTVCLKPVAEMILMSVFKDLGIRIHPAFKRLGHCTAYCRTWRH</sequence>
<evidence type="ECO:0000313" key="2">
    <source>
        <dbReference type="Proteomes" id="UP000578622"/>
    </source>
</evidence>
<dbReference type="Proteomes" id="UP000578622">
    <property type="component" value="Unassembled WGS sequence"/>
</dbReference>
<gene>
    <name evidence="1" type="ORF">FHW20_004739</name>
</gene>
<evidence type="ECO:0000313" key="1">
    <source>
        <dbReference type="EMBL" id="MBA8853754.1"/>
    </source>
</evidence>
<reference evidence="1 2" key="1">
    <citation type="submission" date="2020-07" db="EMBL/GenBank/DDBJ databases">
        <title>Genomic Encyclopedia of Type Strains, Phase IV (KMG-V): Genome sequencing to study the core and pangenomes of soil and plant-associated prokaryotes.</title>
        <authorList>
            <person name="Whitman W."/>
        </authorList>
    </citation>
    <scope>NUCLEOTIDE SEQUENCE [LARGE SCALE GENOMIC DNA]</scope>
    <source>
        <strain evidence="1 2">RH4WT92</strain>
    </source>
</reference>
<name>A0ABR6AWA4_9HYPH</name>
<comment type="caution">
    <text evidence="1">The sequence shown here is derived from an EMBL/GenBank/DDBJ whole genome shotgun (WGS) entry which is preliminary data.</text>
</comment>
<protein>
    <submittedName>
        <fullName evidence="1">Uncharacterized protein</fullName>
    </submittedName>
</protein>
<dbReference type="EMBL" id="JACGXG010000017">
    <property type="protein sequence ID" value="MBA8853754.1"/>
    <property type="molecule type" value="Genomic_DNA"/>
</dbReference>
<keyword evidence="2" id="KW-1185">Reference proteome</keyword>
<accession>A0ABR6AWA4</accession>
<proteinExistence type="predicted"/>